<dbReference type="Proteomes" id="UP000201826">
    <property type="component" value="Segment"/>
</dbReference>
<accession>A0A142F2J6</accession>
<dbReference type="GeneID" id="29125789"/>
<dbReference type="RefSeq" id="YP_009303215.1">
    <property type="nucleotide sequence ID" value="NC_031253.1"/>
</dbReference>
<evidence type="ECO:0000259" key="1">
    <source>
        <dbReference type="Pfam" id="PF24875"/>
    </source>
</evidence>
<gene>
    <name evidence="2" type="primary">68</name>
    <name evidence="2" type="ORF">SEA_BIPPER_68</name>
</gene>
<feature type="domain" description="DUF7736" evidence="1">
    <location>
        <begin position="7"/>
        <end position="63"/>
    </location>
</feature>
<keyword evidence="3" id="KW-1185">Reference proteome</keyword>
<dbReference type="EMBL" id="KU728633">
    <property type="protein sequence ID" value="AMQ67003.1"/>
    <property type="molecule type" value="Genomic_DNA"/>
</dbReference>
<evidence type="ECO:0000313" key="2">
    <source>
        <dbReference type="EMBL" id="AMQ67003.1"/>
    </source>
</evidence>
<dbReference type="Pfam" id="PF24875">
    <property type="entry name" value="DUF7736"/>
    <property type="match status" value="1"/>
</dbReference>
<organism evidence="2 3">
    <name type="scientific">Mycobacterium phage Bipper</name>
    <dbReference type="NCBI Taxonomy" id="1805457"/>
    <lineage>
        <taxon>Viruses</taxon>
        <taxon>Duplodnaviria</taxon>
        <taxon>Heunggongvirae</taxon>
        <taxon>Uroviricota</taxon>
        <taxon>Caudoviricetes</taxon>
        <taxon>Bippervirus</taxon>
        <taxon>Bippervirus bipper</taxon>
    </lineage>
</organism>
<evidence type="ECO:0000313" key="3">
    <source>
        <dbReference type="Proteomes" id="UP000201826"/>
    </source>
</evidence>
<reference evidence="3" key="1">
    <citation type="submission" date="2016-02" db="EMBL/GenBank/DDBJ databases">
        <authorList>
            <person name="Isern S."/>
            <person name="Barcellona C.M."/>
            <person name="Dozier K.D."/>
            <person name="Faust J.M."/>
            <person name="Fedrick A.J."/>
            <person name="Gagliardi L.E."/>
            <person name="Gatt S.M."/>
            <person name="Gleason P.S."/>
            <person name="Gomez E.A."/>
            <person name="Hoffman A.M."/>
            <person name="Jenkins M."/>
            <person name="Jones M.J."/>
            <person name="Lang J.F."/>
            <person name="Lequay S.M."/>
            <person name="Mars P.J."/>
            <person name="Mtchedlidze N."/>
            <person name="Osking Z.B."/>
            <person name="Paul L.M."/>
            <person name="Pica A.N."/>
            <person name="Robison M.D."/>
            <person name="Rodriguez D."/>
            <person name="Rosales K.A."/>
            <person name="Saravis L.E."/>
            <person name="Sisson B.M."/>
            <person name="Tan A.L."/>
            <person name="Voltaire R."/>
            <person name="Michael S.F."/>
            <person name="Warner M.H."/>
            <person name="Bradley K.W."/>
            <person name="Asai D.J."/>
            <person name="Bowman C.A."/>
            <person name="Russell D.A."/>
            <person name="Pope W.H."/>
            <person name="Jacobs-Sera D."/>
            <person name="Hendrix R.W."/>
            <person name="Hatfull G.F."/>
        </authorList>
    </citation>
    <scope>NUCLEOTIDE SEQUENCE [LARGE SCALE GENOMIC DNA]</scope>
</reference>
<sequence length="117" mass="13011">MASRKEFPMATVLTVVTGKFLVPVAQVQQLVEWMTGAPVPPHQIRRAARECRDYLREQYGWMAGVSLSEEDAAKPEAFLRHWAKERGASMGVPQLPAGRYQPPDPIVDFANAGGFDQ</sequence>
<dbReference type="InterPro" id="IPR056638">
    <property type="entry name" value="DUF7736"/>
</dbReference>
<protein>
    <recommendedName>
        <fullName evidence="1">DUF7736 domain-containing protein</fullName>
    </recommendedName>
</protein>
<proteinExistence type="predicted"/>
<dbReference type="KEGG" id="vg:29125789"/>
<name>A0A142F2J6_9CAUD</name>